<evidence type="ECO:0000259" key="1">
    <source>
        <dbReference type="Pfam" id="PF26567"/>
    </source>
</evidence>
<gene>
    <name evidence="2" type="ORF">OEZ71_12780</name>
</gene>
<evidence type="ECO:0000313" key="2">
    <source>
        <dbReference type="EMBL" id="MCV2873170.1"/>
    </source>
</evidence>
<dbReference type="InterPro" id="IPR058744">
    <property type="entry name" value="BstA-like_C"/>
</dbReference>
<dbReference type="Proteomes" id="UP001652564">
    <property type="component" value="Unassembled WGS sequence"/>
</dbReference>
<feature type="domain" description="BstA-like C-terminal" evidence="1">
    <location>
        <begin position="170"/>
        <end position="294"/>
    </location>
</feature>
<name>A0ABT2ZPU8_9RHOB</name>
<sequence length="313" mass="35652">MAKSVSTKITRMPVRARLANPDQPELELHVECEIDRDGIGMGVLSDGTPFLNQRGIGDLCGLRNKYIGIISAEWNSQNSPTEVRRVKELLYDQGVTIPSVPHIEVWVGRRRYLAYPDTVCMAILEYFAFEADRAGADIALQNYRRLARHGLKRFIYAETGYVSKSEDDVWKIFRDRVSLTYDAVPAGYFGVFKELASLIVTLGLAGLHIDEKFVPDISVGQAWAKHWEKARMADAYGTRASYPHNYPSYFPQAVSNPQLAACYPDGALGEFRRWFREDYIGEGRFKQYLTRKVHERLLPEGYVERAMLALTKE</sequence>
<comment type="caution">
    <text evidence="2">The sequence shown here is derived from an EMBL/GenBank/DDBJ whole genome shotgun (WGS) entry which is preliminary data.</text>
</comment>
<accession>A0ABT2ZPU8</accession>
<dbReference type="RefSeq" id="WP_263740381.1">
    <property type="nucleotide sequence ID" value="NZ_JAOWKZ010000003.1"/>
</dbReference>
<proteinExistence type="predicted"/>
<reference evidence="2 3" key="1">
    <citation type="submission" date="2022-10" db="EMBL/GenBank/DDBJ databases">
        <title>Defluviimonas sp. nov., isolated from ocean surface sediments.</title>
        <authorList>
            <person name="He W."/>
            <person name="Wang L."/>
            <person name="Zhang D.-F."/>
        </authorList>
    </citation>
    <scope>NUCLEOTIDE SEQUENCE [LARGE SCALE GENOMIC DNA]</scope>
    <source>
        <strain evidence="2 3">WL0050</strain>
    </source>
</reference>
<protein>
    <recommendedName>
        <fullName evidence="1">BstA-like C-terminal domain-containing protein</fullName>
    </recommendedName>
</protein>
<dbReference type="Pfam" id="PF26567">
    <property type="entry name" value="BstA_C"/>
    <property type="match status" value="1"/>
</dbReference>
<organism evidence="2 3">
    <name type="scientific">Albidovulum litorale</name>
    <dbReference type="NCBI Taxonomy" id="2984134"/>
    <lineage>
        <taxon>Bacteria</taxon>
        <taxon>Pseudomonadati</taxon>
        <taxon>Pseudomonadota</taxon>
        <taxon>Alphaproteobacteria</taxon>
        <taxon>Rhodobacterales</taxon>
        <taxon>Paracoccaceae</taxon>
        <taxon>Albidovulum</taxon>
    </lineage>
</organism>
<keyword evidence="3" id="KW-1185">Reference proteome</keyword>
<evidence type="ECO:0000313" key="3">
    <source>
        <dbReference type="Proteomes" id="UP001652564"/>
    </source>
</evidence>
<dbReference type="EMBL" id="JAOWKZ010000003">
    <property type="protein sequence ID" value="MCV2873170.1"/>
    <property type="molecule type" value="Genomic_DNA"/>
</dbReference>